<evidence type="ECO:0000313" key="4">
    <source>
        <dbReference type="Proteomes" id="UP001152622"/>
    </source>
</evidence>
<dbReference type="PROSITE" id="PS51406">
    <property type="entry name" value="FIBRINOGEN_C_2"/>
    <property type="match status" value="1"/>
</dbReference>
<sequence>MMVSAFLLVLLAVAVLSVPVAQAYRPDDCDDLYRDGYTHSGIYTIYPTVSNTAVQVFCDMDFKDKAGWTVSNITCQINSPAEFSPVTFFHSS</sequence>
<dbReference type="SUPFAM" id="SSF56496">
    <property type="entry name" value="Fibrinogen C-terminal domain-like"/>
    <property type="match status" value="1"/>
</dbReference>
<keyword evidence="1" id="KW-0732">Signal</keyword>
<comment type="caution">
    <text evidence="3">The sequence shown here is derived from an EMBL/GenBank/DDBJ whole genome shotgun (WGS) entry which is preliminary data.</text>
</comment>
<dbReference type="InterPro" id="IPR036056">
    <property type="entry name" value="Fibrinogen-like_C"/>
</dbReference>
<gene>
    <name evidence="3" type="ORF">SKAU_G00116030</name>
</gene>
<protein>
    <recommendedName>
        <fullName evidence="2">Fibrinogen C-terminal domain-containing protein</fullName>
    </recommendedName>
</protein>
<organism evidence="3 4">
    <name type="scientific">Synaphobranchus kaupii</name>
    <name type="common">Kaup's arrowtooth eel</name>
    <dbReference type="NCBI Taxonomy" id="118154"/>
    <lineage>
        <taxon>Eukaryota</taxon>
        <taxon>Metazoa</taxon>
        <taxon>Chordata</taxon>
        <taxon>Craniata</taxon>
        <taxon>Vertebrata</taxon>
        <taxon>Euteleostomi</taxon>
        <taxon>Actinopterygii</taxon>
        <taxon>Neopterygii</taxon>
        <taxon>Teleostei</taxon>
        <taxon>Anguilliformes</taxon>
        <taxon>Synaphobranchidae</taxon>
        <taxon>Synaphobranchus</taxon>
    </lineage>
</organism>
<feature type="signal peptide" evidence="1">
    <location>
        <begin position="1"/>
        <end position="23"/>
    </location>
</feature>
<dbReference type="InterPro" id="IPR002181">
    <property type="entry name" value="Fibrinogen_a/b/g_C_dom"/>
</dbReference>
<reference evidence="3" key="1">
    <citation type="journal article" date="2023" name="Science">
        <title>Genome structures resolve the early diversification of teleost fishes.</title>
        <authorList>
            <person name="Parey E."/>
            <person name="Louis A."/>
            <person name="Montfort J."/>
            <person name="Bouchez O."/>
            <person name="Roques C."/>
            <person name="Iampietro C."/>
            <person name="Lluch J."/>
            <person name="Castinel A."/>
            <person name="Donnadieu C."/>
            <person name="Desvignes T."/>
            <person name="Floi Bucao C."/>
            <person name="Jouanno E."/>
            <person name="Wen M."/>
            <person name="Mejri S."/>
            <person name="Dirks R."/>
            <person name="Jansen H."/>
            <person name="Henkel C."/>
            <person name="Chen W.J."/>
            <person name="Zahm M."/>
            <person name="Cabau C."/>
            <person name="Klopp C."/>
            <person name="Thompson A.W."/>
            <person name="Robinson-Rechavi M."/>
            <person name="Braasch I."/>
            <person name="Lecointre G."/>
            <person name="Bobe J."/>
            <person name="Postlethwait J.H."/>
            <person name="Berthelot C."/>
            <person name="Roest Crollius H."/>
            <person name="Guiguen Y."/>
        </authorList>
    </citation>
    <scope>NUCLEOTIDE SEQUENCE</scope>
    <source>
        <strain evidence="3">WJC10195</strain>
    </source>
</reference>
<dbReference type="AlphaFoldDB" id="A0A9Q1FNE9"/>
<dbReference type="Pfam" id="PF00147">
    <property type="entry name" value="Fibrinogen_C"/>
    <property type="match status" value="1"/>
</dbReference>
<dbReference type="InterPro" id="IPR014716">
    <property type="entry name" value="Fibrinogen_a/b/g_C_1"/>
</dbReference>
<keyword evidence="4" id="KW-1185">Reference proteome</keyword>
<dbReference type="OrthoDB" id="10072423at2759"/>
<evidence type="ECO:0000313" key="3">
    <source>
        <dbReference type="EMBL" id="KAJ8362772.1"/>
    </source>
</evidence>
<dbReference type="EMBL" id="JAINUF010000004">
    <property type="protein sequence ID" value="KAJ8362772.1"/>
    <property type="molecule type" value="Genomic_DNA"/>
</dbReference>
<feature type="domain" description="Fibrinogen C-terminal" evidence="2">
    <location>
        <begin position="20"/>
        <end position="92"/>
    </location>
</feature>
<accession>A0A9Q1FNE9</accession>
<proteinExistence type="predicted"/>
<feature type="chain" id="PRO_5040129872" description="Fibrinogen C-terminal domain-containing protein" evidence="1">
    <location>
        <begin position="24"/>
        <end position="92"/>
    </location>
</feature>
<evidence type="ECO:0000259" key="2">
    <source>
        <dbReference type="PROSITE" id="PS51406"/>
    </source>
</evidence>
<dbReference type="Gene3D" id="3.90.215.10">
    <property type="entry name" value="Gamma Fibrinogen, chain A, domain 1"/>
    <property type="match status" value="1"/>
</dbReference>
<evidence type="ECO:0000256" key="1">
    <source>
        <dbReference type="SAM" id="SignalP"/>
    </source>
</evidence>
<name>A0A9Q1FNE9_SYNKA</name>
<dbReference type="Proteomes" id="UP001152622">
    <property type="component" value="Chromosome 4"/>
</dbReference>